<evidence type="ECO:0000313" key="1">
    <source>
        <dbReference type="EMBL" id="VEU33453.1"/>
    </source>
</evidence>
<name>A0A448YUI8_9STRA</name>
<gene>
    <name evidence="1" type="ORF">PSNMU_V1.4_AUG-EV-PASAV3_0002570</name>
</gene>
<organism evidence="1 2">
    <name type="scientific">Pseudo-nitzschia multistriata</name>
    <dbReference type="NCBI Taxonomy" id="183589"/>
    <lineage>
        <taxon>Eukaryota</taxon>
        <taxon>Sar</taxon>
        <taxon>Stramenopiles</taxon>
        <taxon>Ochrophyta</taxon>
        <taxon>Bacillariophyta</taxon>
        <taxon>Bacillariophyceae</taxon>
        <taxon>Bacillariophycidae</taxon>
        <taxon>Bacillariales</taxon>
        <taxon>Bacillariaceae</taxon>
        <taxon>Pseudo-nitzschia</taxon>
    </lineage>
</organism>
<accession>A0A448YUI8</accession>
<evidence type="ECO:0000313" key="2">
    <source>
        <dbReference type="Proteomes" id="UP000291116"/>
    </source>
</evidence>
<reference evidence="1 2" key="1">
    <citation type="submission" date="2019-01" db="EMBL/GenBank/DDBJ databases">
        <authorList>
            <person name="Ferrante I. M."/>
        </authorList>
    </citation>
    <scope>NUCLEOTIDE SEQUENCE [LARGE SCALE GENOMIC DNA]</scope>
    <source>
        <strain evidence="1 2">B856</strain>
    </source>
</reference>
<dbReference type="Proteomes" id="UP000291116">
    <property type="component" value="Unassembled WGS sequence"/>
</dbReference>
<sequence>MCRPTREEGSQTYFQKREEGTFNVFVYNDIIEFTKFVPVAMRTALQALFQRHQYNLLVGHAFIVGEIFRRLYSCGLRLLLLPLLSRCHRTPSRNILKGKEVVAGGLWKKESKQKNPSEPRDLAMLIFRHRPEQVACLGQNLTK</sequence>
<protein>
    <submittedName>
        <fullName evidence="1">Uncharacterized protein</fullName>
    </submittedName>
</protein>
<dbReference type="AlphaFoldDB" id="A0A448YUI8"/>
<proteinExistence type="predicted"/>
<keyword evidence="2" id="KW-1185">Reference proteome</keyword>
<dbReference type="EMBL" id="CAACVS010000001">
    <property type="protein sequence ID" value="VEU33453.1"/>
    <property type="molecule type" value="Genomic_DNA"/>
</dbReference>